<gene>
    <name evidence="2" type="primary">ABSGL_05921.1 scaffold 7570</name>
</gene>
<dbReference type="Proteomes" id="UP000078561">
    <property type="component" value="Unassembled WGS sequence"/>
</dbReference>
<name>A0A163JLQ0_ABSGL</name>
<evidence type="ECO:0000313" key="2">
    <source>
        <dbReference type="EMBL" id="SAM00244.1"/>
    </source>
</evidence>
<organism evidence="2">
    <name type="scientific">Absidia glauca</name>
    <name type="common">Pin mould</name>
    <dbReference type="NCBI Taxonomy" id="4829"/>
    <lineage>
        <taxon>Eukaryota</taxon>
        <taxon>Fungi</taxon>
        <taxon>Fungi incertae sedis</taxon>
        <taxon>Mucoromycota</taxon>
        <taxon>Mucoromycotina</taxon>
        <taxon>Mucoromycetes</taxon>
        <taxon>Mucorales</taxon>
        <taxon>Cunninghamellaceae</taxon>
        <taxon>Absidia</taxon>
    </lineage>
</organism>
<keyword evidence="3" id="KW-1185">Reference proteome</keyword>
<dbReference type="GO" id="GO:0016491">
    <property type="term" value="F:oxidoreductase activity"/>
    <property type="evidence" value="ECO:0007669"/>
    <property type="project" value="InterPro"/>
</dbReference>
<dbReference type="Gene3D" id="3.20.20.100">
    <property type="entry name" value="NADP-dependent oxidoreductase domain"/>
    <property type="match status" value="1"/>
</dbReference>
<feature type="domain" description="NADP-dependent oxidoreductase" evidence="1">
    <location>
        <begin position="24"/>
        <end position="192"/>
    </location>
</feature>
<dbReference type="OrthoDB" id="48988at2759"/>
<dbReference type="PANTHER" id="PTHR42686">
    <property type="entry name" value="GH17980P-RELATED"/>
    <property type="match status" value="1"/>
</dbReference>
<protein>
    <recommendedName>
        <fullName evidence="1">NADP-dependent oxidoreductase domain-containing protein</fullName>
    </recommendedName>
</protein>
<dbReference type="InterPro" id="IPR036812">
    <property type="entry name" value="NAD(P)_OxRdtase_dom_sf"/>
</dbReference>
<evidence type="ECO:0000259" key="1">
    <source>
        <dbReference type="Pfam" id="PF00248"/>
    </source>
</evidence>
<dbReference type="PANTHER" id="PTHR42686:SF1">
    <property type="entry name" value="GH17980P-RELATED"/>
    <property type="match status" value="1"/>
</dbReference>
<dbReference type="STRING" id="4829.A0A163JLQ0"/>
<proteinExistence type="predicted"/>
<dbReference type="AlphaFoldDB" id="A0A163JLQ0"/>
<dbReference type="InterPro" id="IPR020471">
    <property type="entry name" value="AKR"/>
</dbReference>
<dbReference type="SUPFAM" id="SSF51430">
    <property type="entry name" value="NAD(P)-linked oxidoreductase"/>
    <property type="match status" value="1"/>
</dbReference>
<dbReference type="GO" id="GO:0005829">
    <property type="term" value="C:cytosol"/>
    <property type="evidence" value="ECO:0007669"/>
    <property type="project" value="TreeGrafter"/>
</dbReference>
<dbReference type="EMBL" id="LT553165">
    <property type="protein sequence ID" value="SAM00244.1"/>
    <property type="molecule type" value="Genomic_DNA"/>
</dbReference>
<accession>A0A163JLQ0</accession>
<evidence type="ECO:0000313" key="3">
    <source>
        <dbReference type="Proteomes" id="UP000078561"/>
    </source>
</evidence>
<dbReference type="Pfam" id="PF00248">
    <property type="entry name" value="Aldo_ket_red"/>
    <property type="match status" value="1"/>
</dbReference>
<dbReference type="InParanoid" id="A0A163JLQ0"/>
<dbReference type="OMA" id="FMINAPE"/>
<sequence>MTEPSLPQRLIPKLNQTVTRLGFGGYRASDMATHGAALQYALDQGINLIDTGANFENGRSEQLVGEILASGSVDRKDVTLVTKAGYLTKQDIDRLGDGDDHVHIQGNSFHGISPRILADQLEQSLARLQTSYVDIFMINAPERMLASARPSGDLYKQLGDSFQYLETLVRQGTIKGYGICSNTMGSSHSAMDHLSLSKILAACDHLKDNHFCAVEAPFNLYEQHLGQDLAWLDQLDAHGVFWLSNRPLNAITPQGQIRGLYNPTMASASDMDDLRVAFEKVATLEIDMLSELPEDDEASPFVWGQILSENLQRLGQHHFATQHYLKSQVLPKLQKDLADFREMYTTQPAYMEWTDVYESAMHHLITCLVNYSYMDTLKKNNELDRILGALIPWPTSSCHSPLTVKALEVCLANQDVGAIVTGMRQIPYVDDAVLALKESQTLQKMVKVDGFDSVKKRPLCPITNARNYQLSTVC</sequence>
<dbReference type="CDD" id="cd19099">
    <property type="entry name" value="AKR_unchar"/>
    <property type="match status" value="1"/>
</dbReference>
<dbReference type="InterPro" id="IPR023210">
    <property type="entry name" value="NADP_OxRdtase_dom"/>
</dbReference>
<reference evidence="2" key="1">
    <citation type="submission" date="2016-04" db="EMBL/GenBank/DDBJ databases">
        <authorList>
            <person name="Evans L.H."/>
            <person name="Alamgir A."/>
            <person name="Owens N."/>
            <person name="Weber N.D."/>
            <person name="Virtaneva K."/>
            <person name="Barbian K."/>
            <person name="Babar A."/>
            <person name="Rosenke K."/>
        </authorList>
    </citation>
    <scope>NUCLEOTIDE SEQUENCE [LARGE SCALE GENOMIC DNA]</scope>
    <source>
        <strain evidence="2">CBS 101.48</strain>
    </source>
</reference>